<dbReference type="Proteomes" id="UP000652761">
    <property type="component" value="Unassembled WGS sequence"/>
</dbReference>
<comment type="caution">
    <text evidence="2">The sequence shown here is derived from an EMBL/GenBank/DDBJ whole genome shotgun (WGS) entry which is preliminary data.</text>
</comment>
<evidence type="ECO:0000313" key="2">
    <source>
        <dbReference type="EMBL" id="MQM13741.1"/>
    </source>
</evidence>
<organism evidence="2 3">
    <name type="scientific">Colocasia esculenta</name>
    <name type="common">Wild taro</name>
    <name type="synonym">Arum esculentum</name>
    <dbReference type="NCBI Taxonomy" id="4460"/>
    <lineage>
        <taxon>Eukaryota</taxon>
        <taxon>Viridiplantae</taxon>
        <taxon>Streptophyta</taxon>
        <taxon>Embryophyta</taxon>
        <taxon>Tracheophyta</taxon>
        <taxon>Spermatophyta</taxon>
        <taxon>Magnoliopsida</taxon>
        <taxon>Liliopsida</taxon>
        <taxon>Araceae</taxon>
        <taxon>Aroideae</taxon>
        <taxon>Colocasieae</taxon>
        <taxon>Colocasia</taxon>
    </lineage>
</organism>
<evidence type="ECO:0000256" key="1">
    <source>
        <dbReference type="SAM" id="SignalP"/>
    </source>
</evidence>
<proteinExistence type="predicted"/>
<feature type="chain" id="PRO_5032728497" description="Secreted protein" evidence="1">
    <location>
        <begin position="19"/>
        <end position="134"/>
    </location>
</feature>
<protein>
    <recommendedName>
        <fullName evidence="4">Secreted protein</fullName>
    </recommendedName>
</protein>
<keyword evidence="1" id="KW-0732">Signal</keyword>
<dbReference type="EMBL" id="NMUH01005809">
    <property type="protein sequence ID" value="MQM13741.1"/>
    <property type="molecule type" value="Genomic_DNA"/>
</dbReference>
<feature type="signal peptide" evidence="1">
    <location>
        <begin position="1"/>
        <end position="18"/>
    </location>
</feature>
<reference evidence="2" key="1">
    <citation type="submission" date="2017-07" db="EMBL/GenBank/DDBJ databases">
        <title>Taro Niue Genome Assembly and Annotation.</title>
        <authorList>
            <person name="Atibalentja N."/>
            <person name="Keating K."/>
            <person name="Fields C.J."/>
        </authorList>
    </citation>
    <scope>NUCLEOTIDE SEQUENCE</scope>
    <source>
        <strain evidence="2">Niue_2</strain>
        <tissue evidence="2">Leaf</tissue>
    </source>
</reference>
<sequence length="134" mass="14410">MLWLVRDWLSLLSLIREAHPPTLFRSSDPWVAARPSGSLEGGPGGRVVTVVASFPVGSECELQESVAAVVGCACCERGCYFRSCCGWLFEFIAYLTELNSNPSGSSDPWVATQPSGSLAGVREVGSLQLMTRNI</sequence>
<name>A0A843X4F5_COLES</name>
<evidence type="ECO:0000313" key="3">
    <source>
        <dbReference type="Proteomes" id="UP000652761"/>
    </source>
</evidence>
<evidence type="ECO:0008006" key="4">
    <source>
        <dbReference type="Google" id="ProtNLM"/>
    </source>
</evidence>
<accession>A0A843X4F5</accession>
<keyword evidence="3" id="KW-1185">Reference proteome</keyword>
<gene>
    <name evidence="2" type="ORF">Taro_046667</name>
</gene>
<dbReference type="AlphaFoldDB" id="A0A843X4F5"/>